<accession>A0A645FZK4</accession>
<keyword evidence="1" id="KW-0067">ATP-binding</keyword>
<dbReference type="SUPFAM" id="SSF52540">
    <property type="entry name" value="P-loop containing nucleoside triphosphate hydrolases"/>
    <property type="match status" value="1"/>
</dbReference>
<dbReference type="GO" id="GO:0005524">
    <property type="term" value="F:ATP binding"/>
    <property type="evidence" value="ECO:0007669"/>
    <property type="project" value="UniProtKB-KW"/>
</dbReference>
<dbReference type="Gene3D" id="3.40.50.300">
    <property type="entry name" value="P-loop containing nucleotide triphosphate hydrolases"/>
    <property type="match status" value="1"/>
</dbReference>
<dbReference type="PANTHER" id="PTHR43582:SF2">
    <property type="entry name" value="LINEARMYCIN RESISTANCE ATP-BINDING PROTEIN LNRL"/>
    <property type="match status" value="1"/>
</dbReference>
<dbReference type="InterPro" id="IPR027417">
    <property type="entry name" value="P-loop_NTPase"/>
</dbReference>
<sequence>MLHSPKILILDEPTVGVDAQSRKLILDKLVEINREGTTILFISHYLEEAEAICNEVALIDNGKVICEGRPEELYRTYECGQNLESLYLLITGKKMRDYHE</sequence>
<dbReference type="AlphaFoldDB" id="A0A645FZK4"/>
<dbReference type="EMBL" id="VSSQ01066550">
    <property type="protein sequence ID" value="MPN19070.1"/>
    <property type="molecule type" value="Genomic_DNA"/>
</dbReference>
<name>A0A645FZK4_9ZZZZ</name>
<organism evidence="1">
    <name type="scientific">bioreactor metagenome</name>
    <dbReference type="NCBI Taxonomy" id="1076179"/>
    <lineage>
        <taxon>unclassified sequences</taxon>
        <taxon>metagenomes</taxon>
        <taxon>ecological metagenomes</taxon>
    </lineage>
</organism>
<dbReference type="PANTHER" id="PTHR43582">
    <property type="entry name" value="LINEARMYCIN RESISTANCE ATP-BINDING PROTEIN LNRL"/>
    <property type="match status" value="1"/>
</dbReference>
<proteinExistence type="predicted"/>
<reference evidence="1" key="1">
    <citation type="submission" date="2019-08" db="EMBL/GenBank/DDBJ databases">
        <authorList>
            <person name="Kucharzyk K."/>
            <person name="Murdoch R.W."/>
            <person name="Higgins S."/>
            <person name="Loffler F."/>
        </authorList>
    </citation>
    <scope>NUCLEOTIDE SEQUENCE</scope>
</reference>
<comment type="caution">
    <text evidence="1">The sequence shown here is derived from an EMBL/GenBank/DDBJ whole genome shotgun (WGS) entry which is preliminary data.</text>
</comment>
<protein>
    <submittedName>
        <fullName evidence="1">Vitamin B12 import ATP-binding protein BtuD</fullName>
    </submittedName>
</protein>
<keyword evidence="1" id="KW-0547">Nucleotide-binding</keyword>
<gene>
    <name evidence="1" type="primary">btuD_304</name>
    <name evidence="1" type="ORF">SDC9_166436</name>
</gene>
<evidence type="ECO:0000313" key="1">
    <source>
        <dbReference type="EMBL" id="MPN19070.1"/>
    </source>
</evidence>